<dbReference type="SUPFAM" id="SSF69304">
    <property type="entry name" value="Tricorn protease N-terminal domain"/>
    <property type="match status" value="1"/>
</dbReference>
<evidence type="ECO:0000256" key="2">
    <source>
        <dbReference type="SAM" id="SignalP"/>
    </source>
</evidence>
<dbReference type="NCBIfam" id="TIGR04183">
    <property type="entry name" value="Por_Secre_tail"/>
    <property type="match status" value="1"/>
</dbReference>
<keyword evidence="1 2" id="KW-0732">Signal</keyword>
<dbReference type="AlphaFoldDB" id="A0A1H6UUI2"/>
<dbReference type="NCBIfam" id="TIGR03803">
    <property type="entry name" value="Gloeo_Verruco"/>
    <property type="match status" value="4"/>
</dbReference>
<evidence type="ECO:0000313" key="5">
    <source>
        <dbReference type="Proteomes" id="UP000199702"/>
    </source>
</evidence>
<evidence type="ECO:0000313" key="4">
    <source>
        <dbReference type="EMBL" id="SEI93337.1"/>
    </source>
</evidence>
<dbReference type="InterPro" id="IPR026444">
    <property type="entry name" value="Secre_tail"/>
</dbReference>
<dbReference type="OrthoDB" id="1341349at2"/>
<proteinExistence type="predicted"/>
<reference evidence="5" key="1">
    <citation type="submission" date="2016-10" db="EMBL/GenBank/DDBJ databases">
        <authorList>
            <person name="Varghese N."/>
            <person name="Submissions S."/>
        </authorList>
    </citation>
    <scope>NUCLEOTIDE SEQUENCE [LARGE SCALE GENOMIC DNA]</scope>
    <source>
        <strain evidence="5">DSM 17934</strain>
    </source>
</reference>
<dbReference type="EMBL" id="FNYA01000004">
    <property type="protein sequence ID" value="SEI93337.1"/>
    <property type="molecule type" value="Genomic_DNA"/>
</dbReference>
<evidence type="ECO:0000259" key="3">
    <source>
        <dbReference type="Pfam" id="PF18962"/>
    </source>
</evidence>
<dbReference type="Proteomes" id="UP000199702">
    <property type="component" value="Unassembled WGS sequence"/>
</dbReference>
<organism evidence="4 5">
    <name type="scientific">Flavobacterium terrigena</name>
    <dbReference type="NCBI Taxonomy" id="402734"/>
    <lineage>
        <taxon>Bacteria</taxon>
        <taxon>Pseudomonadati</taxon>
        <taxon>Bacteroidota</taxon>
        <taxon>Flavobacteriia</taxon>
        <taxon>Flavobacteriales</taxon>
        <taxon>Flavobacteriaceae</taxon>
        <taxon>Flavobacterium</taxon>
    </lineage>
</organism>
<dbReference type="STRING" id="402734.SAMN05660918_1963"/>
<dbReference type="InterPro" id="IPR022519">
    <property type="entry name" value="Gloeo/Verruco_rpt"/>
</dbReference>
<feature type="signal peptide" evidence="2">
    <location>
        <begin position="1"/>
        <end position="19"/>
    </location>
</feature>
<feature type="chain" id="PRO_5011479786" evidence="2">
    <location>
        <begin position="20"/>
        <end position="463"/>
    </location>
</feature>
<keyword evidence="5" id="KW-1185">Reference proteome</keyword>
<feature type="domain" description="Secretion system C-terminal sorting" evidence="3">
    <location>
        <begin position="386"/>
        <end position="461"/>
    </location>
</feature>
<evidence type="ECO:0000256" key="1">
    <source>
        <dbReference type="ARBA" id="ARBA00022729"/>
    </source>
</evidence>
<name>A0A1H6UUI2_9FLAO</name>
<accession>A0A1H6UUI2</accession>
<sequence length="463" mass="50341">MMKKYFLILTILITSLSNAQFTNLHNFSAVGSGGYSSLTFANGLLYGTTNIGGTNNAGYVYSINPNGTGFTILHSFTETYSFPCGSLLYDNGILYGMSSQGDGIYKLNIDGTGYTVLHLFTYQNPLDGNNPQGSLVISGNTLYGMTRKGGAVYADILGGEGTIFKINTDGSNFNILHSFNLGEENPYGSLLMDGNFLYGMTSTYGSNNNAGKIFKINKDGTGYTILHNFNYTNGSKPNGTLVLGGNTLYGMTALGGATGKGNIFKINTDGTGFQSLFSELNGSTNYTWSYGSLVLVGNVLYGKSNVNLYSINTDGTGYQWYNWSQYGTAPQSYDIQENGTLTYDGSALYGVNNRYGGTLDRGVIYKFTPANLSIETNNLSNNSIKIYPNPATDCITIDFDNQINVSGWNVKIINTIGQEVFNQNINQQQNIVPFNNLNGTGIYFVRIYDDSNKLIDTKKIILK</sequence>
<dbReference type="Pfam" id="PF18962">
    <property type="entry name" value="Por_Secre_tail"/>
    <property type="match status" value="1"/>
</dbReference>
<gene>
    <name evidence="4" type="ORF">SAMN05660918_1963</name>
</gene>
<protein>
    <submittedName>
        <fullName evidence="4">Por secretion system C-terminal sorting domain-containing protein</fullName>
    </submittedName>
</protein>